<dbReference type="Proteomes" id="UP000004473">
    <property type="component" value="Unassembled WGS sequence"/>
</dbReference>
<accession>I2NKW4</accession>
<comment type="caution">
    <text evidence="1">The sequence shown here is derived from an EMBL/GenBank/DDBJ whole genome shotgun (WGS) entry which is preliminary data.</text>
</comment>
<organism evidence="1 2">
    <name type="scientific">Neisseria sicca VK64</name>
    <dbReference type="NCBI Taxonomy" id="1095748"/>
    <lineage>
        <taxon>Bacteria</taxon>
        <taxon>Pseudomonadati</taxon>
        <taxon>Pseudomonadota</taxon>
        <taxon>Betaproteobacteria</taxon>
        <taxon>Neisseriales</taxon>
        <taxon>Neisseriaceae</taxon>
        <taxon>Neisseria</taxon>
    </lineage>
</organism>
<dbReference type="AlphaFoldDB" id="I2NKW4"/>
<dbReference type="PATRIC" id="fig|1095748.3.peg.2005"/>
<name>I2NKW4_NEISI</name>
<reference evidence="1 2" key="1">
    <citation type="submission" date="2012-04" db="EMBL/GenBank/DDBJ databases">
        <authorList>
            <person name="Harkins D.M."/>
            <person name="Madupu R."/>
            <person name="Durkin A.S."/>
            <person name="Torralba M."/>
            <person name="Methe B."/>
            <person name="Sutton G.G."/>
            <person name="Nelson K.E."/>
        </authorList>
    </citation>
    <scope>NUCLEOTIDE SEQUENCE [LARGE SCALE GENOMIC DNA]</scope>
    <source>
        <strain evidence="1 2">VK64</strain>
    </source>
</reference>
<proteinExistence type="predicted"/>
<dbReference type="EMBL" id="AJMT01000160">
    <property type="protein sequence ID" value="EIG26475.1"/>
    <property type="molecule type" value="Genomic_DNA"/>
</dbReference>
<protein>
    <submittedName>
        <fullName evidence="1">Uncharacterized protein</fullName>
    </submittedName>
</protein>
<gene>
    <name evidence="1" type="ORF">HMPREF1051_2295</name>
</gene>
<sequence>MGFYFIQTTFSDDLISTLPLTQIKRRQILPLPMRPVRG</sequence>
<evidence type="ECO:0000313" key="1">
    <source>
        <dbReference type="EMBL" id="EIG26475.1"/>
    </source>
</evidence>
<evidence type="ECO:0000313" key="2">
    <source>
        <dbReference type="Proteomes" id="UP000004473"/>
    </source>
</evidence>